<gene>
    <name evidence="13" type="ORF">HJ583_011410</name>
</gene>
<protein>
    <recommendedName>
        <fullName evidence="2">Type II secretion system protein H</fullName>
    </recommendedName>
    <alternativeName>
        <fullName evidence="10">General secretion pathway protein H</fullName>
    </alternativeName>
</protein>
<feature type="transmembrane region" description="Helical" evidence="11">
    <location>
        <begin position="12"/>
        <end position="32"/>
    </location>
</feature>
<evidence type="ECO:0000313" key="14">
    <source>
        <dbReference type="Proteomes" id="UP000778523"/>
    </source>
</evidence>
<keyword evidence="6 11" id="KW-0812">Transmembrane</keyword>
<evidence type="ECO:0000256" key="1">
    <source>
        <dbReference type="ARBA" id="ARBA00004377"/>
    </source>
</evidence>
<dbReference type="NCBIfam" id="TIGR02532">
    <property type="entry name" value="IV_pilin_GFxxxE"/>
    <property type="match status" value="1"/>
</dbReference>
<dbReference type="Gene3D" id="3.30.700.10">
    <property type="entry name" value="Glycoprotein, Type 4 Pilin"/>
    <property type="match status" value="1"/>
</dbReference>
<sequence length="200" mass="20930">MLRPHCASRRGFSLIELMVIIAVMSILTLVAVPNLSTWLANNRVRTVAEALQNALRQAQVEAIKRSRQTSFVLTAASPALSATPSSSGPNWYIQSLPLTGSSEAASSTDFVRGETLARQYSVSISGGNAALCFNSAGRLVSNTATGLGASCTAPADSVTYTLTTTGADRKLAVQVYAGGKVRMCDPQKTLSVSNPDGCTT</sequence>
<dbReference type="InterPro" id="IPR045584">
    <property type="entry name" value="Pilin-like"/>
</dbReference>
<evidence type="ECO:0000256" key="4">
    <source>
        <dbReference type="ARBA" id="ARBA00022481"/>
    </source>
</evidence>
<evidence type="ECO:0000256" key="3">
    <source>
        <dbReference type="ARBA" id="ARBA00022475"/>
    </source>
</evidence>
<evidence type="ECO:0000256" key="10">
    <source>
        <dbReference type="ARBA" id="ARBA00030775"/>
    </source>
</evidence>
<keyword evidence="7 11" id="KW-1133">Transmembrane helix</keyword>
<dbReference type="SUPFAM" id="SSF54523">
    <property type="entry name" value="Pili subunits"/>
    <property type="match status" value="1"/>
</dbReference>
<reference evidence="13 14" key="1">
    <citation type="submission" date="2020-06" db="EMBL/GenBank/DDBJ databases">
        <title>Draft genome of Uliginosibacterium sp. IMCC34675.</title>
        <authorList>
            <person name="Song J."/>
        </authorList>
    </citation>
    <scope>NUCLEOTIDE SEQUENCE [LARGE SCALE GENOMIC DNA]</scope>
    <source>
        <strain evidence="13 14">IMCC34675</strain>
    </source>
</reference>
<evidence type="ECO:0000259" key="12">
    <source>
        <dbReference type="Pfam" id="PF12019"/>
    </source>
</evidence>
<dbReference type="Pfam" id="PF07963">
    <property type="entry name" value="N_methyl"/>
    <property type="match status" value="1"/>
</dbReference>
<comment type="caution">
    <text evidence="13">The sequence shown here is derived from an EMBL/GenBank/DDBJ whole genome shotgun (WGS) entry which is preliminary data.</text>
</comment>
<comment type="subcellular location">
    <subcellularLocation>
        <location evidence="1">Cell inner membrane</location>
        <topology evidence="1">Single-pass membrane protein</topology>
    </subcellularLocation>
</comment>
<dbReference type="Proteomes" id="UP000778523">
    <property type="component" value="Unassembled WGS sequence"/>
</dbReference>
<evidence type="ECO:0000313" key="13">
    <source>
        <dbReference type="EMBL" id="NSL55634.1"/>
    </source>
</evidence>
<evidence type="ECO:0000256" key="6">
    <source>
        <dbReference type="ARBA" id="ARBA00022692"/>
    </source>
</evidence>
<evidence type="ECO:0000256" key="2">
    <source>
        <dbReference type="ARBA" id="ARBA00021549"/>
    </source>
</evidence>
<evidence type="ECO:0000256" key="11">
    <source>
        <dbReference type="SAM" id="Phobius"/>
    </source>
</evidence>
<name>A0ABX2IG01_9RHOO</name>
<keyword evidence="14" id="KW-1185">Reference proteome</keyword>
<evidence type="ECO:0000256" key="7">
    <source>
        <dbReference type="ARBA" id="ARBA00022989"/>
    </source>
</evidence>
<organism evidence="13 14">
    <name type="scientific">Uliginosibacterium aquaticum</name>
    <dbReference type="NCBI Taxonomy" id="2731212"/>
    <lineage>
        <taxon>Bacteria</taxon>
        <taxon>Pseudomonadati</taxon>
        <taxon>Pseudomonadota</taxon>
        <taxon>Betaproteobacteria</taxon>
        <taxon>Rhodocyclales</taxon>
        <taxon>Zoogloeaceae</taxon>
        <taxon>Uliginosibacterium</taxon>
    </lineage>
</organism>
<evidence type="ECO:0000256" key="9">
    <source>
        <dbReference type="ARBA" id="ARBA00025772"/>
    </source>
</evidence>
<evidence type="ECO:0000256" key="5">
    <source>
        <dbReference type="ARBA" id="ARBA00022519"/>
    </source>
</evidence>
<proteinExistence type="inferred from homology"/>
<keyword evidence="3" id="KW-1003">Cell membrane</keyword>
<dbReference type="EMBL" id="JABCSC020000003">
    <property type="protein sequence ID" value="NSL55634.1"/>
    <property type="molecule type" value="Genomic_DNA"/>
</dbReference>
<dbReference type="Pfam" id="PF12019">
    <property type="entry name" value="GspH"/>
    <property type="match status" value="1"/>
</dbReference>
<keyword evidence="5" id="KW-0997">Cell inner membrane</keyword>
<evidence type="ECO:0000256" key="8">
    <source>
        <dbReference type="ARBA" id="ARBA00023136"/>
    </source>
</evidence>
<dbReference type="RefSeq" id="WP_170022055.1">
    <property type="nucleotide sequence ID" value="NZ_JABCSC020000003.1"/>
</dbReference>
<accession>A0ABX2IG01</accession>
<keyword evidence="8 11" id="KW-0472">Membrane</keyword>
<dbReference type="PROSITE" id="PS00409">
    <property type="entry name" value="PROKAR_NTER_METHYL"/>
    <property type="match status" value="1"/>
</dbReference>
<feature type="domain" description="General secretion pathway GspH" evidence="12">
    <location>
        <begin position="48"/>
        <end position="178"/>
    </location>
</feature>
<comment type="similarity">
    <text evidence="9">Belongs to the GSP H family.</text>
</comment>
<keyword evidence="4" id="KW-0488">Methylation</keyword>
<dbReference type="InterPro" id="IPR022346">
    <property type="entry name" value="T2SS_GspH"/>
</dbReference>
<dbReference type="InterPro" id="IPR012902">
    <property type="entry name" value="N_methyl_site"/>
</dbReference>